<feature type="compositionally biased region" description="Basic residues" evidence="1">
    <location>
        <begin position="198"/>
        <end position="210"/>
    </location>
</feature>
<feature type="compositionally biased region" description="Low complexity" evidence="1">
    <location>
        <begin position="433"/>
        <end position="443"/>
    </location>
</feature>
<feature type="compositionally biased region" description="Low complexity" evidence="1">
    <location>
        <begin position="87"/>
        <end position="102"/>
    </location>
</feature>
<feature type="compositionally biased region" description="Basic and acidic residues" evidence="1">
    <location>
        <begin position="407"/>
        <end position="430"/>
    </location>
</feature>
<feature type="region of interest" description="Disordered" evidence="1">
    <location>
        <begin position="127"/>
        <end position="146"/>
    </location>
</feature>
<dbReference type="InterPro" id="IPR018465">
    <property type="entry name" value="Scm3/HJURP"/>
</dbReference>
<dbReference type="AlphaFoldDB" id="A0A197JDZ5"/>
<dbReference type="Proteomes" id="UP000078512">
    <property type="component" value="Unassembled WGS sequence"/>
</dbReference>
<feature type="region of interest" description="Disordered" evidence="1">
    <location>
        <begin position="1029"/>
        <end position="1131"/>
    </location>
</feature>
<feature type="compositionally biased region" description="Basic and acidic residues" evidence="1">
    <location>
        <begin position="387"/>
        <end position="400"/>
    </location>
</feature>
<feature type="region of interest" description="Disordered" evidence="1">
    <location>
        <begin position="163"/>
        <end position="237"/>
    </location>
</feature>
<proteinExistence type="predicted"/>
<feature type="compositionally biased region" description="Low complexity" evidence="1">
    <location>
        <begin position="1032"/>
        <end position="1043"/>
    </location>
</feature>
<protein>
    <submittedName>
        <fullName evidence="2">Uncharacterized protein</fullName>
    </submittedName>
</protein>
<feature type="compositionally biased region" description="Basic and acidic residues" evidence="1">
    <location>
        <begin position="469"/>
        <end position="483"/>
    </location>
</feature>
<feature type="region of interest" description="Disordered" evidence="1">
    <location>
        <begin position="613"/>
        <end position="664"/>
    </location>
</feature>
<sequence>MDSSKILVWRLPHSQSTSTPEPPPPPSSPQKSHSKFWTEIPRTSRPNYNFHSSSDDITSDNDESLYISDVYRPPKPVPERLHRNQEQQEQQEQPLPRQQQQRVSKPAHAPNAPQRIPTKDWLSSIKSRIAHPIERPPLPPSLRPITTFDAHVKTTLRRLNRYMDTSGPQLPPSESNSDSDPPRIKKYNHGLMHEPHKDTRHSRHGIKRRLPPQTQTQAEPTEPPDADVGAVLDEMSGSDEDLNKCIYSLRKESCERLASAWQSIFDRFGNSDVEQGSEVDFAEEGSFPWETQKVKAKAKLKKPGEGVFKVSRPDSAEDIYSPEEEDEEEDENEEEGEGEEFFEDDDDDDEEEEEAYESLEELGTEEEEFEGARRKWRTKNEEDEEEFLKAGTDRLNHFLKDDEEEETVRVRKDRINHEQQDEERRVKDAAEVIISDSSDPSSPFRHRAHSHKRDRYHHYHNHHRYRHRQGQEEQDRSEKAHHIPKDHHHHHGDTSRLFNLFDASHIDRHRKEESRVSGSDVDIQVKSERRYSHSGRARHWAREDEEAAAKGTVVRTYDFQSRSHRRDEDNSMYTFNFHRDQPSSGPLPKSGSSDLMIMRRAFNKWRWYSASRHDCSARSRGDPQEGNGKEDVVLKKHQDLVARREEEADDDEAVYDADESDTDVGQQYQSFRPRQQQQQQQHQQMKEEELLPIASPTSPIATKDLTFESTALYNRSGTLRLHMKPQTRALAAALSPRKRVPPTSVRLLDTASGLNPFAAGDSNWRLSDADGMQPSPPPFSDSPSPTGNLWTSDAFPDFSLLAAPGSSMTTPRKRHTQEPPVIDLTTPKAQRFMSIDDLYRLHDEEHESASFSNLSGTAEQQYTRLIIPTTPPTLPATTHQQDYGFFDSPASPPPPPPTTATALSSSVEALYKAATESGFGTYTFWPRQQPEEPPVPVLALNEVDDELLHEMNGLSTAPGTPRKSRAVVDPVEARLMTPKTKALASLLMSKKKTPSSPSSRLAAGAQSHALVSKSVFSSRSVPILSTTMTVTPPISSSATTPNPSISPSPPPPSPLPLLQPALPSRSATGAGAPLFQMHTGYPMGERGTKRQYGQDDDDDDGYGNDDDGLESFKVVKSESQHGIFHSPRPLS</sequence>
<dbReference type="GO" id="GO:0005634">
    <property type="term" value="C:nucleus"/>
    <property type="evidence" value="ECO:0007669"/>
    <property type="project" value="InterPro"/>
</dbReference>
<feature type="compositionally biased region" description="Basic residues" evidence="1">
    <location>
        <begin position="444"/>
        <end position="468"/>
    </location>
</feature>
<dbReference type="GO" id="GO:0042393">
    <property type="term" value="F:histone binding"/>
    <property type="evidence" value="ECO:0007669"/>
    <property type="project" value="InterPro"/>
</dbReference>
<feature type="region of interest" description="Disordered" evidence="1">
    <location>
        <begin position="570"/>
        <end position="592"/>
    </location>
</feature>
<dbReference type="Pfam" id="PF10384">
    <property type="entry name" value="Scm3"/>
    <property type="match status" value="1"/>
</dbReference>
<feature type="compositionally biased region" description="Basic and acidic residues" evidence="1">
    <location>
        <begin position="77"/>
        <end position="86"/>
    </location>
</feature>
<reference evidence="2 3" key="1">
    <citation type="submission" date="2016-05" db="EMBL/GenBank/DDBJ databases">
        <title>Genome sequencing reveals origins of a unique bacterial endosymbiosis in the earliest lineages of terrestrial Fungi.</title>
        <authorList>
            <consortium name="DOE Joint Genome Institute"/>
            <person name="Uehling J."/>
            <person name="Gryganskyi A."/>
            <person name="Hameed K."/>
            <person name="Tschaplinski T."/>
            <person name="Misztal P."/>
            <person name="Wu S."/>
            <person name="Desiro A."/>
            <person name="Vande Pol N."/>
            <person name="Du Z.-Y."/>
            <person name="Zienkiewicz A."/>
            <person name="Zienkiewicz K."/>
            <person name="Morin E."/>
            <person name="Tisserant E."/>
            <person name="Splivallo R."/>
            <person name="Hainaut M."/>
            <person name="Henrissat B."/>
            <person name="Ohm R."/>
            <person name="Kuo A."/>
            <person name="Yan J."/>
            <person name="Lipzen A."/>
            <person name="Nolan M."/>
            <person name="Labutti K."/>
            <person name="Barry K."/>
            <person name="Goldstein A."/>
            <person name="Labbe J."/>
            <person name="Schadt C."/>
            <person name="Tuskan G."/>
            <person name="Grigoriev I."/>
            <person name="Martin F."/>
            <person name="Vilgalys R."/>
            <person name="Bonito G."/>
        </authorList>
    </citation>
    <scope>NUCLEOTIDE SEQUENCE [LARGE SCALE GENOMIC DNA]</scope>
    <source>
        <strain evidence="2 3">AG-77</strain>
    </source>
</reference>
<feature type="compositionally biased region" description="Basic and acidic residues" evidence="1">
    <location>
        <begin position="613"/>
        <end position="646"/>
    </location>
</feature>
<feature type="region of interest" description="Disordered" evidence="1">
    <location>
        <begin position="296"/>
        <end position="496"/>
    </location>
</feature>
<organism evidence="2 3">
    <name type="scientific">Linnemannia elongata AG-77</name>
    <dbReference type="NCBI Taxonomy" id="1314771"/>
    <lineage>
        <taxon>Eukaryota</taxon>
        <taxon>Fungi</taxon>
        <taxon>Fungi incertae sedis</taxon>
        <taxon>Mucoromycota</taxon>
        <taxon>Mortierellomycotina</taxon>
        <taxon>Mortierellomycetes</taxon>
        <taxon>Mortierellales</taxon>
        <taxon>Mortierellaceae</taxon>
        <taxon>Linnemannia</taxon>
    </lineage>
</organism>
<accession>A0A197JDZ5</accession>
<keyword evidence="3" id="KW-1185">Reference proteome</keyword>
<feature type="compositionally biased region" description="Acidic residues" evidence="1">
    <location>
        <begin position="1094"/>
        <end position="1109"/>
    </location>
</feature>
<feature type="region of interest" description="Disordered" evidence="1">
    <location>
        <begin position="1"/>
        <end position="122"/>
    </location>
</feature>
<dbReference type="OrthoDB" id="2440211at2759"/>
<feature type="region of interest" description="Disordered" evidence="1">
    <location>
        <begin position="768"/>
        <end position="788"/>
    </location>
</feature>
<feature type="compositionally biased region" description="Pro residues" evidence="1">
    <location>
        <begin position="1044"/>
        <end position="1057"/>
    </location>
</feature>
<feature type="compositionally biased region" description="Acidic residues" evidence="1">
    <location>
        <begin position="316"/>
        <end position="369"/>
    </location>
</feature>
<gene>
    <name evidence="2" type="ORF">K457DRAFT_143290</name>
</gene>
<name>A0A197JDZ5_9FUNG</name>
<evidence type="ECO:0000256" key="1">
    <source>
        <dbReference type="SAM" id="MobiDB-lite"/>
    </source>
</evidence>
<evidence type="ECO:0000313" key="3">
    <source>
        <dbReference type="Proteomes" id="UP000078512"/>
    </source>
</evidence>
<dbReference type="EMBL" id="KV442149">
    <property type="protein sequence ID" value="OAQ22659.1"/>
    <property type="molecule type" value="Genomic_DNA"/>
</dbReference>
<evidence type="ECO:0000313" key="2">
    <source>
        <dbReference type="EMBL" id="OAQ22659.1"/>
    </source>
</evidence>
<feature type="compositionally biased region" description="Low complexity" evidence="1">
    <location>
        <begin position="582"/>
        <end position="592"/>
    </location>
</feature>
<feature type="compositionally biased region" description="Acidic residues" evidence="1">
    <location>
        <begin position="647"/>
        <end position="662"/>
    </location>
</feature>
<feature type="compositionally biased region" description="Polar residues" evidence="1">
    <location>
        <begin position="44"/>
        <end position="56"/>
    </location>
</feature>